<dbReference type="PANTHER" id="PTHR10204">
    <property type="entry name" value="NAD P H OXIDOREDUCTASE-RELATED"/>
    <property type="match status" value="1"/>
</dbReference>
<dbReference type="RefSeq" id="WP_091629431.1">
    <property type="nucleotide sequence ID" value="NZ_FOEF01000041.1"/>
</dbReference>
<evidence type="ECO:0000256" key="1">
    <source>
        <dbReference type="ARBA" id="ARBA00006252"/>
    </source>
</evidence>
<evidence type="ECO:0000256" key="2">
    <source>
        <dbReference type="ARBA" id="ARBA00023002"/>
    </source>
</evidence>
<dbReference type="InterPro" id="IPR003680">
    <property type="entry name" value="Flavodoxin_fold"/>
</dbReference>
<dbReference type="SUPFAM" id="SSF52218">
    <property type="entry name" value="Flavoproteins"/>
    <property type="match status" value="1"/>
</dbReference>
<dbReference type="PANTHER" id="PTHR10204:SF34">
    <property type="entry name" value="NAD(P)H DEHYDROGENASE [QUINONE] 1 ISOFORM 1"/>
    <property type="match status" value="1"/>
</dbReference>
<dbReference type="Proteomes" id="UP000198582">
    <property type="component" value="Unassembled WGS sequence"/>
</dbReference>
<dbReference type="EMBL" id="FOEF01000041">
    <property type="protein sequence ID" value="SEP54257.1"/>
    <property type="molecule type" value="Genomic_DNA"/>
</dbReference>
<dbReference type="GO" id="GO:0005829">
    <property type="term" value="C:cytosol"/>
    <property type="evidence" value="ECO:0007669"/>
    <property type="project" value="TreeGrafter"/>
</dbReference>
<dbReference type="AlphaFoldDB" id="A0A1H8YQ08"/>
<evidence type="ECO:0000313" key="4">
    <source>
        <dbReference type="EMBL" id="SEP54257.1"/>
    </source>
</evidence>
<feature type="domain" description="Flavodoxin-like fold" evidence="3">
    <location>
        <begin position="10"/>
        <end position="174"/>
    </location>
</feature>
<dbReference type="OrthoDB" id="9798454at2"/>
<accession>A0A1H8YQ08</accession>
<name>A0A1H8YQ08_9PSEU</name>
<protein>
    <submittedName>
        <fullName evidence="4">Putative NADPH-quinone reductase (Modulator of drug activity B)</fullName>
    </submittedName>
</protein>
<dbReference type="GO" id="GO:0003955">
    <property type="term" value="F:NAD(P)H dehydrogenase (quinone) activity"/>
    <property type="evidence" value="ECO:0007669"/>
    <property type="project" value="TreeGrafter"/>
</dbReference>
<organism evidence="4 5">
    <name type="scientific">Amycolatopsis saalfeldensis</name>
    <dbReference type="NCBI Taxonomy" id="394193"/>
    <lineage>
        <taxon>Bacteria</taxon>
        <taxon>Bacillati</taxon>
        <taxon>Actinomycetota</taxon>
        <taxon>Actinomycetes</taxon>
        <taxon>Pseudonocardiales</taxon>
        <taxon>Pseudonocardiaceae</taxon>
        <taxon>Amycolatopsis</taxon>
    </lineage>
</organism>
<keyword evidence="2" id="KW-0560">Oxidoreductase</keyword>
<evidence type="ECO:0000313" key="5">
    <source>
        <dbReference type="Proteomes" id="UP000198582"/>
    </source>
</evidence>
<dbReference type="InterPro" id="IPR051545">
    <property type="entry name" value="NAD(P)H_dehydrogenase_qn"/>
</dbReference>
<sequence length="211" mass="23601">MIDETANRPVLLLLAHPRPGSLNHAVAARVRDTLTRAGRPVRFHDLYAEGFDPVLTAEEAYTSGTRAEEFLAAEPDPLIRRHREELREAGGLVAVHPNWWGKPPAILSGWLDRVLVPGVAYRLADAGGAPQSLLTLRRLLVVNTSDTTAERERTLFGDPLDAIWRRCLAPYLGEPQVRRLTLRVVADADDRQRATWLDDVTTEVQHLFGEH</sequence>
<gene>
    <name evidence="4" type="ORF">SAMN04489732_14114</name>
</gene>
<comment type="similarity">
    <text evidence="1">Belongs to the NAD(P)H dehydrogenase (quinone) family.</text>
</comment>
<evidence type="ECO:0000259" key="3">
    <source>
        <dbReference type="Pfam" id="PF02525"/>
    </source>
</evidence>
<proteinExistence type="inferred from homology"/>
<dbReference type="Pfam" id="PF02525">
    <property type="entry name" value="Flavodoxin_2"/>
    <property type="match status" value="1"/>
</dbReference>
<dbReference type="InterPro" id="IPR029039">
    <property type="entry name" value="Flavoprotein-like_sf"/>
</dbReference>
<keyword evidence="5" id="KW-1185">Reference proteome</keyword>
<dbReference type="STRING" id="394193.SAMN04489732_14114"/>
<dbReference type="Gene3D" id="3.40.50.360">
    <property type="match status" value="1"/>
</dbReference>
<reference evidence="4 5" key="1">
    <citation type="submission" date="2016-10" db="EMBL/GenBank/DDBJ databases">
        <authorList>
            <person name="de Groot N.N."/>
        </authorList>
    </citation>
    <scope>NUCLEOTIDE SEQUENCE [LARGE SCALE GENOMIC DNA]</scope>
    <source>
        <strain evidence="4 5">DSM 44993</strain>
    </source>
</reference>